<dbReference type="SUPFAM" id="SSF141000">
    <property type="entry name" value="Glu-tRNAGln amidotransferase C subunit"/>
    <property type="match status" value="1"/>
</dbReference>
<comment type="function">
    <text evidence="1">Allows the formation of correctly charged Asn-tRNA(Asn) or Gln-tRNA(Gln) through the transamidation of misacylated Asp-tRNA(Asn) or Glu-tRNA(Gln) in organisms which lack either or both of asparaginyl-tRNA or glutaminyl-tRNA synthetases. The reaction takes place in the presence of glutamine and ATP through an activated phospho-Asp-tRNA(Asn) or phospho-Glu-tRNA(Gln).</text>
</comment>
<evidence type="ECO:0000313" key="2">
    <source>
        <dbReference type="EMBL" id="OGG30406.1"/>
    </source>
</evidence>
<name>A0A1F6B0F1_9BACT</name>
<keyword evidence="1" id="KW-0547">Nucleotide-binding</keyword>
<keyword evidence="1" id="KW-0436">Ligase</keyword>
<dbReference type="AlphaFoldDB" id="A0A1F6B0F1"/>
<evidence type="ECO:0000313" key="3">
    <source>
        <dbReference type="Proteomes" id="UP000176450"/>
    </source>
</evidence>
<keyword evidence="1" id="KW-0648">Protein biosynthesis</keyword>
<dbReference type="InterPro" id="IPR003837">
    <property type="entry name" value="GatC"/>
</dbReference>
<keyword evidence="1" id="KW-0067">ATP-binding</keyword>
<evidence type="ECO:0000256" key="1">
    <source>
        <dbReference type="HAMAP-Rule" id="MF_00122"/>
    </source>
</evidence>
<dbReference type="PANTHER" id="PTHR15004">
    <property type="entry name" value="GLUTAMYL-TRNA(GLN) AMIDOTRANSFERASE SUBUNIT C, MITOCHONDRIAL"/>
    <property type="match status" value="1"/>
</dbReference>
<comment type="catalytic activity">
    <reaction evidence="1">
        <text>L-glutamyl-tRNA(Gln) + L-glutamine + ATP + H2O = L-glutaminyl-tRNA(Gln) + L-glutamate + ADP + phosphate + H(+)</text>
        <dbReference type="Rhea" id="RHEA:17521"/>
        <dbReference type="Rhea" id="RHEA-COMP:9681"/>
        <dbReference type="Rhea" id="RHEA-COMP:9684"/>
        <dbReference type="ChEBI" id="CHEBI:15377"/>
        <dbReference type="ChEBI" id="CHEBI:15378"/>
        <dbReference type="ChEBI" id="CHEBI:29985"/>
        <dbReference type="ChEBI" id="CHEBI:30616"/>
        <dbReference type="ChEBI" id="CHEBI:43474"/>
        <dbReference type="ChEBI" id="CHEBI:58359"/>
        <dbReference type="ChEBI" id="CHEBI:78520"/>
        <dbReference type="ChEBI" id="CHEBI:78521"/>
        <dbReference type="ChEBI" id="CHEBI:456216"/>
    </reaction>
</comment>
<accession>A0A1F6B0F1</accession>
<dbReference type="EC" id="6.3.5.-" evidence="1"/>
<dbReference type="GO" id="GO:0070681">
    <property type="term" value="P:glutaminyl-tRNAGln biosynthesis via transamidation"/>
    <property type="evidence" value="ECO:0007669"/>
    <property type="project" value="TreeGrafter"/>
</dbReference>
<comment type="caution">
    <text evidence="2">The sequence shown here is derived from an EMBL/GenBank/DDBJ whole genome shotgun (WGS) entry which is preliminary data.</text>
</comment>
<dbReference type="EMBL" id="MFJX01000041">
    <property type="protein sequence ID" value="OGG30406.1"/>
    <property type="molecule type" value="Genomic_DNA"/>
</dbReference>
<dbReference type="Pfam" id="PF02686">
    <property type="entry name" value="GatC"/>
    <property type="match status" value="1"/>
</dbReference>
<proteinExistence type="inferred from homology"/>
<comment type="similarity">
    <text evidence="1">Belongs to the GatC family.</text>
</comment>
<protein>
    <recommendedName>
        <fullName evidence="1">Aspartyl/glutamyl-tRNA(Asn/Gln) amidotransferase subunit C</fullName>
        <shortName evidence="1">Asp/Glu-ADT subunit C</shortName>
        <ecNumber evidence="1">6.3.5.-</ecNumber>
    </recommendedName>
</protein>
<reference evidence="2 3" key="1">
    <citation type="journal article" date="2016" name="Nat. Commun.">
        <title>Thousands of microbial genomes shed light on interconnected biogeochemical processes in an aquifer system.</title>
        <authorList>
            <person name="Anantharaman K."/>
            <person name="Brown C.T."/>
            <person name="Hug L.A."/>
            <person name="Sharon I."/>
            <person name="Castelle C.J."/>
            <person name="Probst A.J."/>
            <person name="Thomas B.C."/>
            <person name="Singh A."/>
            <person name="Wilkins M.J."/>
            <person name="Karaoz U."/>
            <person name="Brodie E.L."/>
            <person name="Williams K.H."/>
            <person name="Hubbard S.S."/>
            <person name="Banfield J.F."/>
        </authorList>
    </citation>
    <scope>NUCLEOTIDE SEQUENCE [LARGE SCALE GENOMIC DNA]</scope>
</reference>
<dbReference type="GO" id="GO:0050566">
    <property type="term" value="F:asparaginyl-tRNA synthase (glutamine-hydrolyzing) activity"/>
    <property type="evidence" value="ECO:0007669"/>
    <property type="project" value="RHEA"/>
</dbReference>
<sequence length="101" mass="11097">MATKFTPADVSHIADLARIPVTDQEEKSLADGFTKTIGVVEELTTLDVSGVEPRHTIGLTNIFREDVVDTKRMFTQQEALANATKADGGYFVVDQLIDQED</sequence>
<dbReference type="PANTHER" id="PTHR15004:SF0">
    <property type="entry name" value="GLUTAMYL-TRNA(GLN) AMIDOTRANSFERASE SUBUNIT C, MITOCHONDRIAL"/>
    <property type="match status" value="1"/>
</dbReference>
<dbReference type="GO" id="GO:0006450">
    <property type="term" value="P:regulation of translational fidelity"/>
    <property type="evidence" value="ECO:0007669"/>
    <property type="project" value="InterPro"/>
</dbReference>
<dbReference type="GO" id="GO:0006412">
    <property type="term" value="P:translation"/>
    <property type="evidence" value="ECO:0007669"/>
    <property type="project" value="UniProtKB-UniRule"/>
</dbReference>
<dbReference type="InterPro" id="IPR036113">
    <property type="entry name" value="Asp/Glu-ADT_sf_sub_c"/>
</dbReference>
<organism evidence="2 3">
    <name type="scientific">Candidatus Gottesmanbacteria bacterium RIFCSPLOWO2_01_FULL_46_9</name>
    <dbReference type="NCBI Taxonomy" id="1798394"/>
    <lineage>
        <taxon>Bacteria</taxon>
        <taxon>Candidatus Gottesmaniibacteriota</taxon>
    </lineage>
</organism>
<comment type="catalytic activity">
    <reaction evidence="1">
        <text>L-aspartyl-tRNA(Asn) + L-glutamine + ATP + H2O = L-asparaginyl-tRNA(Asn) + L-glutamate + ADP + phosphate + 2 H(+)</text>
        <dbReference type="Rhea" id="RHEA:14513"/>
        <dbReference type="Rhea" id="RHEA-COMP:9674"/>
        <dbReference type="Rhea" id="RHEA-COMP:9677"/>
        <dbReference type="ChEBI" id="CHEBI:15377"/>
        <dbReference type="ChEBI" id="CHEBI:15378"/>
        <dbReference type="ChEBI" id="CHEBI:29985"/>
        <dbReference type="ChEBI" id="CHEBI:30616"/>
        <dbReference type="ChEBI" id="CHEBI:43474"/>
        <dbReference type="ChEBI" id="CHEBI:58359"/>
        <dbReference type="ChEBI" id="CHEBI:78515"/>
        <dbReference type="ChEBI" id="CHEBI:78516"/>
        <dbReference type="ChEBI" id="CHEBI:456216"/>
    </reaction>
</comment>
<gene>
    <name evidence="1" type="primary">gatC</name>
    <name evidence="2" type="ORF">A3A63_00985</name>
</gene>
<dbReference type="NCBIfam" id="TIGR00135">
    <property type="entry name" value="gatC"/>
    <property type="match status" value="1"/>
</dbReference>
<dbReference type="Proteomes" id="UP000176450">
    <property type="component" value="Unassembled WGS sequence"/>
</dbReference>
<dbReference type="GO" id="GO:0050567">
    <property type="term" value="F:glutaminyl-tRNA synthase (glutamine-hydrolyzing) activity"/>
    <property type="evidence" value="ECO:0007669"/>
    <property type="project" value="UniProtKB-UniRule"/>
</dbReference>
<dbReference type="GO" id="GO:0005524">
    <property type="term" value="F:ATP binding"/>
    <property type="evidence" value="ECO:0007669"/>
    <property type="project" value="UniProtKB-KW"/>
</dbReference>
<dbReference type="HAMAP" id="MF_00122">
    <property type="entry name" value="GatC"/>
    <property type="match status" value="1"/>
</dbReference>
<comment type="subunit">
    <text evidence="1">Heterotrimer of A, B and C subunits.</text>
</comment>
<dbReference type="Gene3D" id="1.10.20.60">
    <property type="entry name" value="Glu-tRNAGln amidotransferase C subunit, N-terminal domain"/>
    <property type="match status" value="1"/>
</dbReference>